<dbReference type="InterPro" id="IPR001932">
    <property type="entry name" value="PPM-type_phosphatase-like_dom"/>
</dbReference>
<dbReference type="Proteomes" id="UP001500416">
    <property type="component" value="Unassembled WGS sequence"/>
</dbReference>
<organism evidence="2 3">
    <name type="scientific">Saccharothrix mutabilis subsp. mutabilis</name>
    <dbReference type="NCBI Taxonomy" id="66855"/>
    <lineage>
        <taxon>Bacteria</taxon>
        <taxon>Bacillati</taxon>
        <taxon>Actinomycetota</taxon>
        <taxon>Actinomycetes</taxon>
        <taxon>Pseudonocardiales</taxon>
        <taxon>Pseudonocardiaceae</taxon>
        <taxon>Saccharothrix</taxon>
    </lineage>
</organism>
<protein>
    <recommendedName>
        <fullName evidence="1">PPM-type phosphatase domain-containing protein</fullName>
    </recommendedName>
</protein>
<name>A0ABN0T092_9PSEU</name>
<comment type="caution">
    <text evidence="2">The sequence shown here is derived from an EMBL/GenBank/DDBJ whole genome shotgun (WGS) entry which is preliminary data.</text>
</comment>
<evidence type="ECO:0000313" key="2">
    <source>
        <dbReference type="EMBL" id="GAA0208215.1"/>
    </source>
</evidence>
<dbReference type="EMBL" id="BAAABU010000001">
    <property type="protein sequence ID" value="GAA0208215.1"/>
    <property type="molecule type" value="Genomic_DNA"/>
</dbReference>
<sequence length="275" mass="27777">MDMTPCARCAGTVAPDGHCWDCGLNQTDFRAHVESTVDGSAFVTDRGLRRAVNADAVVLTTVGEWTVGVVCDGVSLSARPERAAQVAAEAGASTLVRALAVNALPETALTDSVAHAARAVAALAGGPSTLGVAPATTYVAAVVGPQGLWAAGVGDSRAYWLPDEGPGLLLTQDDTGEHDALTAWLGADAPDPRPRLRSHRPSSAGRVLLCTDGLTRYLAAPAELRAAAGPGDSLHAARALVGHALAAGGHDNVTAALIPVPPLRPAAPGIAAPPR</sequence>
<dbReference type="InterPro" id="IPR036457">
    <property type="entry name" value="PPM-type-like_dom_sf"/>
</dbReference>
<gene>
    <name evidence="2" type="ORF">GCM10010492_02250</name>
</gene>
<dbReference type="PROSITE" id="PS51746">
    <property type="entry name" value="PPM_2"/>
    <property type="match status" value="1"/>
</dbReference>
<dbReference type="Gene3D" id="3.60.40.10">
    <property type="entry name" value="PPM-type phosphatase domain"/>
    <property type="match status" value="1"/>
</dbReference>
<evidence type="ECO:0000313" key="3">
    <source>
        <dbReference type="Proteomes" id="UP001500416"/>
    </source>
</evidence>
<dbReference type="SUPFAM" id="SSF81606">
    <property type="entry name" value="PP2C-like"/>
    <property type="match status" value="1"/>
</dbReference>
<proteinExistence type="predicted"/>
<dbReference type="Pfam" id="PF13672">
    <property type="entry name" value="PP2C_2"/>
    <property type="match status" value="1"/>
</dbReference>
<accession>A0ABN0T092</accession>
<reference evidence="2 3" key="1">
    <citation type="journal article" date="2019" name="Int. J. Syst. Evol. Microbiol.">
        <title>The Global Catalogue of Microorganisms (GCM) 10K type strain sequencing project: providing services to taxonomists for standard genome sequencing and annotation.</title>
        <authorList>
            <consortium name="The Broad Institute Genomics Platform"/>
            <consortium name="The Broad Institute Genome Sequencing Center for Infectious Disease"/>
            <person name="Wu L."/>
            <person name="Ma J."/>
        </authorList>
    </citation>
    <scope>NUCLEOTIDE SEQUENCE [LARGE SCALE GENOMIC DNA]</scope>
    <source>
        <strain evidence="2 3">JCM 3380</strain>
    </source>
</reference>
<feature type="domain" description="PPM-type phosphatase" evidence="1">
    <location>
        <begin position="39"/>
        <end position="260"/>
    </location>
</feature>
<evidence type="ECO:0000259" key="1">
    <source>
        <dbReference type="PROSITE" id="PS51746"/>
    </source>
</evidence>
<keyword evidence="3" id="KW-1185">Reference proteome</keyword>
<dbReference type="SMART" id="SM00332">
    <property type="entry name" value="PP2Cc"/>
    <property type="match status" value="1"/>
</dbReference>